<dbReference type="EMBL" id="JADIMG010000105">
    <property type="protein sequence ID" value="MBO8460936.1"/>
    <property type="molecule type" value="Genomic_DNA"/>
</dbReference>
<evidence type="ECO:0000256" key="4">
    <source>
        <dbReference type="ARBA" id="ARBA00022777"/>
    </source>
</evidence>
<reference evidence="8" key="1">
    <citation type="submission" date="2020-10" db="EMBL/GenBank/DDBJ databases">
        <authorList>
            <person name="Gilroy R."/>
        </authorList>
    </citation>
    <scope>NUCLEOTIDE SEQUENCE</scope>
    <source>
        <strain evidence="8">G3-3990</strain>
    </source>
</reference>
<feature type="binding site" evidence="5">
    <location>
        <begin position="86"/>
        <end position="89"/>
    </location>
    <ligand>
        <name>AMP</name>
        <dbReference type="ChEBI" id="CHEBI:456215"/>
    </ligand>
</feature>
<dbReference type="InterPro" id="IPR000850">
    <property type="entry name" value="Adenylat/UMP-CMP_kin"/>
</dbReference>
<protein>
    <recommendedName>
        <fullName evidence="5 7">Adenylate kinase</fullName>
        <shortName evidence="5">AK</shortName>
        <ecNumber evidence="5 7">2.7.4.3</ecNumber>
    </recommendedName>
    <alternativeName>
        <fullName evidence="5">ATP-AMP transphosphorylase</fullName>
    </alternativeName>
    <alternativeName>
        <fullName evidence="5">ATP:AMP phosphotransferase</fullName>
    </alternativeName>
    <alternativeName>
        <fullName evidence="5">Adenylate monophosphate kinase</fullName>
    </alternativeName>
</protein>
<dbReference type="PRINTS" id="PR00094">
    <property type="entry name" value="ADENYLTKNASE"/>
</dbReference>
<evidence type="ECO:0000256" key="1">
    <source>
        <dbReference type="ARBA" id="ARBA00022679"/>
    </source>
</evidence>
<comment type="pathway">
    <text evidence="5">Purine metabolism; AMP biosynthesis via salvage pathway; AMP from ADP: step 1/1.</text>
</comment>
<feature type="binding site" evidence="5">
    <location>
        <position position="173"/>
    </location>
    <ligand>
        <name>ATP</name>
        <dbReference type="ChEBI" id="CHEBI:30616"/>
    </ligand>
</feature>
<comment type="subcellular location">
    <subcellularLocation>
        <location evidence="5 7">Cytoplasm</location>
    </subcellularLocation>
</comment>
<dbReference type="GO" id="GO:0004017">
    <property type="term" value="F:AMP kinase activity"/>
    <property type="evidence" value="ECO:0007669"/>
    <property type="project" value="UniProtKB-UniRule"/>
</dbReference>
<dbReference type="HAMAP" id="MF_00235">
    <property type="entry name" value="Adenylate_kinase_Adk"/>
    <property type="match status" value="1"/>
</dbReference>
<dbReference type="NCBIfam" id="NF011105">
    <property type="entry name" value="PRK14532.1"/>
    <property type="match status" value="1"/>
</dbReference>
<keyword evidence="5 7" id="KW-0067">ATP-binding</keyword>
<comment type="caution">
    <text evidence="8">The sequence shown here is derived from an EMBL/GenBank/DDBJ whole genome shotgun (WGS) entry which is preliminary data.</text>
</comment>
<feature type="binding site" evidence="5">
    <location>
        <position position="93"/>
    </location>
    <ligand>
        <name>AMP</name>
        <dbReference type="ChEBI" id="CHEBI:456215"/>
    </ligand>
</feature>
<proteinExistence type="inferred from homology"/>
<feature type="binding site" evidence="5">
    <location>
        <position position="134"/>
    </location>
    <ligand>
        <name>AMP</name>
        <dbReference type="ChEBI" id="CHEBI:456215"/>
    </ligand>
</feature>
<comment type="subunit">
    <text evidence="5 7">Monomer.</text>
</comment>
<keyword evidence="4 5" id="KW-0418">Kinase</keyword>
<comment type="function">
    <text evidence="5">Catalyzes the reversible transfer of the terminal phosphate group between ATP and AMP. Plays an important role in cellular energy homeostasis and in adenine nucleotide metabolism.</text>
</comment>
<evidence type="ECO:0000256" key="2">
    <source>
        <dbReference type="ARBA" id="ARBA00022727"/>
    </source>
</evidence>
<keyword evidence="3 5" id="KW-0547">Nucleotide-binding</keyword>
<accession>A0A9D9N573</accession>
<feature type="binding site" evidence="5">
    <location>
        <position position="145"/>
    </location>
    <ligand>
        <name>AMP</name>
        <dbReference type="ChEBI" id="CHEBI:456215"/>
    </ligand>
</feature>
<dbReference type="SUPFAM" id="SSF52540">
    <property type="entry name" value="P-loop containing nucleoside triphosphate hydrolases"/>
    <property type="match status" value="1"/>
</dbReference>
<dbReference type="PANTHER" id="PTHR23359">
    <property type="entry name" value="NUCLEOTIDE KINASE"/>
    <property type="match status" value="1"/>
</dbReference>
<evidence type="ECO:0000313" key="9">
    <source>
        <dbReference type="Proteomes" id="UP000823641"/>
    </source>
</evidence>
<comment type="caution">
    <text evidence="5">Lacks conserved residue(s) required for the propagation of feature annotation.</text>
</comment>
<dbReference type="NCBIfam" id="NF011100">
    <property type="entry name" value="PRK14527.1"/>
    <property type="match status" value="1"/>
</dbReference>
<keyword evidence="1 5" id="KW-0808">Transferase</keyword>
<comment type="domain">
    <text evidence="5">Consists of three domains, a large central CORE domain and two small peripheral domains, NMPbind and LID, which undergo movements during catalysis. The LID domain closes over the site of phosphoryl transfer upon ATP binding. Assembling and dissambling the active center during each catalytic cycle provides an effective means to prevent ATP hydrolysis.</text>
</comment>
<dbReference type="GO" id="GO:0044209">
    <property type="term" value="P:AMP salvage"/>
    <property type="evidence" value="ECO:0007669"/>
    <property type="project" value="UniProtKB-UniRule"/>
</dbReference>
<dbReference type="Pfam" id="PF00406">
    <property type="entry name" value="ADK"/>
    <property type="match status" value="1"/>
</dbReference>
<dbReference type="GO" id="GO:0005737">
    <property type="term" value="C:cytoplasm"/>
    <property type="evidence" value="ECO:0007669"/>
    <property type="project" value="UniProtKB-SubCell"/>
</dbReference>
<feature type="binding site" evidence="5">
    <location>
        <position position="32"/>
    </location>
    <ligand>
        <name>AMP</name>
        <dbReference type="ChEBI" id="CHEBI:456215"/>
    </ligand>
</feature>
<feature type="binding site" evidence="5">
    <location>
        <begin position="11"/>
        <end position="16"/>
    </location>
    <ligand>
        <name>ATP</name>
        <dbReference type="ChEBI" id="CHEBI:30616"/>
    </ligand>
</feature>
<reference evidence="8" key="2">
    <citation type="journal article" date="2021" name="PeerJ">
        <title>Extensive microbial diversity within the chicken gut microbiome revealed by metagenomics and culture.</title>
        <authorList>
            <person name="Gilroy R."/>
            <person name="Ravi A."/>
            <person name="Getino M."/>
            <person name="Pursley I."/>
            <person name="Horton D.L."/>
            <person name="Alikhan N.F."/>
            <person name="Baker D."/>
            <person name="Gharbi K."/>
            <person name="Hall N."/>
            <person name="Watson M."/>
            <person name="Adriaenssens E.M."/>
            <person name="Foster-Nyarko E."/>
            <person name="Jarju S."/>
            <person name="Secka A."/>
            <person name="Antonio M."/>
            <person name="Oren A."/>
            <person name="Chaudhuri R.R."/>
            <person name="La Ragione R."/>
            <person name="Hildebrand F."/>
            <person name="Pallen M.J."/>
        </authorList>
    </citation>
    <scope>NUCLEOTIDE SEQUENCE</scope>
    <source>
        <strain evidence="8">G3-3990</strain>
    </source>
</reference>
<dbReference type="NCBIfam" id="NF011104">
    <property type="entry name" value="PRK14531.1"/>
    <property type="match status" value="1"/>
</dbReference>
<evidence type="ECO:0000256" key="7">
    <source>
        <dbReference type="RuleBase" id="RU003331"/>
    </source>
</evidence>
<feature type="binding site" evidence="5">
    <location>
        <position position="128"/>
    </location>
    <ligand>
        <name>ATP</name>
        <dbReference type="ChEBI" id="CHEBI:30616"/>
    </ligand>
</feature>
<feature type="binding site" evidence="5">
    <location>
        <begin position="58"/>
        <end position="60"/>
    </location>
    <ligand>
        <name>AMP</name>
        <dbReference type="ChEBI" id="CHEBI:456215"/>
    </ligand>
</feature>
<keyword evidence="2 5" id="KW-0545">Nucleotide biosynthesis</keyword>
<sequence>MLYLILFGAPGSGKGTQSDLLVDKYKLTHLSTGDLLRKEIASGSELGKTINEYISNGNLIPDEMMISMLSSHIDNTPATAGFILDGFPRTVAQAEALQNMLEQREGAQTILVDLEVDKDELINRLLKRGETSGRSDDNLETIQKRLEVYETKTKPVNDYYKAKGLHARIDGMGTIEEIFQRIVKALEGKI</sequence>
<dbReference type="AlphaFoldDB" id="A0A9D9N573"/>
<feature type="region of interest" description="NMP" evidence="5">
    <location>
        <begin position="31"/>
        <end position="60"/>
    </location>
</feature>
<evidence type="ECO:0000256" key="3">
    <source>
        <dbReference type="ARBA" id="ARBA00022741"/>
    </source>
</evidence>
<evidence type="ECO:0000256" key="5">
    <source>
        <dbReference type="HAMAP-Rule" id="MF_00235"/>
    </source>
</evidence>
<feature type="binding site" evidence="5">
    <location>
        <position position="37"/>
    </location>
    <ligand>
        <name>AMP</name>
        <dbReference type="ChEBI" id="CHEBI:456215"/>
    </ligand>
</feature>
<comment type="similarity">
    <text evidence="5 6">Belongs to the adenylate kinase family.</text>
</comment>
<dbReference type="EC" id="2.7.4.3" evidence="5 7"/>
<organism evidence="8 9">
    <name type="scientific">Candidatus Gallipaludibacter merdavium</name>
    <dbReference type="NCBI Taxonomy" id="2840839"/>
    <lineage>
        <taxon>Bacteria</taxon>
        <taxon>Pseudomonadati</taxon>
        <taxon>Bacteroidota</taxon>
        <taxon>Bacteroidia</taxon>
        <taxon>Bacteroidales</taxon>
        <taxon>Candidatus Gallipaludibacter</taxon>
    </lineage>
</organism>
<dbReference type="Gene3D" id="3.40.50.300">
    <property type="entry name" value="P-loop containing nucleotide triphosphate hydrolases"/>
    <property type="match status" value="1"/>
</dbReference>
<name>A0A9D9N573_9BACT</name>
<dbReference type="InterPro" id="IPR027417">
    <property type="entry name" value="P-loop_NTPase"/>
</dbReference>
<comment type="catalytic activity">
    <reaction evidence="5 7">
        <text>AMP + ATP = 2 ADP</text>
        <dbReference type="Rhea" id="RHEA:12973"/>
        <dbReference type="ChEBI" id="CHEBI:30616"/>
        <dbReference type="ChEBI" id="CHEBI:456215"/>
        <dbReference type="ChEBI" id="CHEBI:456216"/>
        <dbReference type="EC" id="2.7.4.3"/>
    </reaction>
</comment>
<dbReference type="GO" id="GO:0005524">
    <property type="term" value="F:ATP binding"/>
    <property type="evidence" value="ECO:0007669"/>
    <property type="project" value="UniProtKB-UniRule"/>
</dbReference>
<dbReference type="InterPro" id="IPR033690">
    <property type="entry name" value="Adenylat_kinase_CS"/>
</dbReference>
<keyword evidence="5" id="KW-0963">Cytoplasm</keyword>
<dbReference type="NCBIfam" id="NF001381">
    <property type="entry name" value="PRK00279.1-3"/>
    <property type="match status" value="1"/>
</dbReference>
<gene>
    <name evidence="5" type="primary">adk</name>
    <name evidence="8" type="ORF">IAA73_11505</name>
</gene>
<dbReference type="Proteomes" id="UP000823641">
    <property type="component" value="Unassembled WGS sequence"/>
</dbReference>
<evidence type="ECO:0000256" key="6">
    <source>
        <dbReference type="RuleBase" id="RU003330"/>
    </source>
</evidence>
<dbReference type="PROSITE" id="PS00113">
    <property type="entry name" value="ADENYLATE_KINASE"/>
    <property type="match status" value="1"/>
</dbReference>
<evidence type="ECO:0000313" key="8">
    <source>
        <dbReference type="EMBL" id="MBO8460936.1"/>
    </source>
</evidence>
<dbReference type="CDD" id="cd01428">
    <property type="entry name" value="ADK"/>
    <property type="match status" value="1"/>
</dbReference>